<dbReference type="AlphaFoldDB" id="A0A6P8MNU5"/>
<organism evidence="1 2">
    <name type="scientific">Bombus bifarius</name>
    <dbReference type="NCBI Taxonomy" id="103933"/>
    <lineage>
        <taxon>Eukaryota</taxon>
        <taxon>Metazoa</taxon>
        <taxon>Ecdysozoa</taxon>
        <taxon>Arthropoda</taxon>
        <taxon>Hexapoda</taxon>
        <taxon>Insecta</taxon>
        <taxon>Pterygota</taxon>
        <taxon>Neoptera</taxon>
        <taxon>Endopterygota</taxon>
        <taxon>Hymenoptera</taxon>
        <taxon>Apocrita</taxon>
        <taxon>Aculeata</taxon>
        <taxon>Apoidea</taxon>
        <taxon>Anthophila</taxon>
        <taxon>Apidae</taxon>
        <taxon>Bombus</taxon>
        <taxon>Pyrobombus</taxon>
    </lineage>
</organism>
<dbReference type="Proteomes" id="UP000515164">
    <property type="component" value="Unplaced"/>
</dbReference>
<dbReference type="RefSeq" id="XP_033315471.1">
    <property type="nucleotide sequence ID" value="XM_033459580.1"/>
</dbReference>
<evidence type="ECO:0000313" key="2">
    <source>
        <dbReference type="RefSeq" id="XP_033315471.1"/>
    </source>
</evidence>
<dbReference type="KEGG" id="bbif:117213895"/>
<sequence length="135" mass="14253">MSYAEEFEAARAKVPLSELGVESVEMKKAMTGAIIIRVPGDRDRGKASLLARNLVEALDPTVVRVATPTRMAELRVTGIDISDKKEELLQALASAAGRGCAEVHVGEIGATRGGLASAWIKCPVAGARKLARQGK</sequence>
<gene>
    <name evidence="2" type="primary">LOC117213895</name>
</gene>
<reference evidence="2" key="1">
    <citation type="submission" date="2025-08" db="UniProtKB">
        <authorList>
            <consortium name="RefSeq"/>
        </authorList>
    </citation>
    <scope>IDENTIFICATION</scope>
    <source>
        <tissue evidence="2">Muscle</tissue>
    </source>
</reference>
<accession>A0A6P8MNU5</accession>
<protein>
    <submittedName>
        <fullName evidence="2">Uncharacterized protein LOC117213895</fullName>
    </submittedName>
</protein>
<evidence type="ECO:0000313" key="1">
    <source>
        <dbReference type="Proteomes" id="UP000515164"/>
    </source>
</evidence>
<name>A0A6P8MNU5_9HYME</name>
<keyword evidence="1" id="KW-1185">Reference proteome</keyword>
<proteinExistence type="predicted"/>
<dbReference type="GeneID" id="117213895"/>